<evidence type="ECO:0008006" key="4">
    <source>
        <dbReference type="Google" id="ProtNLM"/>
    </source>
</evidence>
<sequence>MVVVVVVVVRETVLLVVLCPFPSSCGPQVPAPQRDRRERTTEVHRRVASACSEGLGRAVPLPVHTLPFLPGVIEVVFKIPPKTSPVQELKVCVTCVGDRVLSRSGGLPLRHLVPHG</sequence>
<evidence type="ECO:0000313" key="2">
    <source>
        <dbReference type="EMBL" id="MPC38634.1"/>
    </source>
</evidence>
<accession>A0A5B7F212</accession>
<reference evidence="2 3" key="1">
    <citation type="submission" date="2019-05" db="EMBL/GenBank/DDBJ databases">
        <title>Another draft genome of Portunus trituberculatus and its Hox gene families provides insights of decapod evolution.</title>
        <authorList>
            <person name="Jeong J.-H."/>
            <person name="Song I."/>
            <person name="Kim S."/>
            <person name="Choi T."/>
            <person name="Kim D."/>
            <person name="Ryu S."/>
            <person name="Kim W."/>
        </authorList>
    </citation>
    <scope>NUCLEOTIDE SEQUENCE [LARGE SCALE GENOMIC DNA]</scope>
    <source>
        <tissue evidence="2">Muscle</tissue>
    </source>
</reference>
<feature type="signal peptide" evidence="1">
    <location>
        <begin position="1"/>
        <end position="26"/>
    </location>
</feature>
<organism evidence="2 3">
    <name type="scientific">Portunus trituberculatus</name>
    <name type="common">Swimming crab</name>
    <name type="synonym">Neptunus trituberculatus</name>
    <dbReference type="NCBI Taxonomy" id="210409"/>
    <lineage>
        <taxon>Eukaryota</taxon>
        <taxon>Metazoa</taxon>
        <taxon>Ecdysozoa</taxon>
        <taxon>Arthropoda</taxon>
        <taxon>Crustacea</taxon>
        <taxon>Multicrustacea</taxon>
        <taxon>Malacostraca</taxon>
        <taxon>Eumalacostraca</taxon>
        <taxon>Eucarida</taxon>
        <taxon>Decapoda</taxon>
        <taxon>Pleocyemata</taxon>
        <taxon>Brachyura</taxon>
        <taxon>Eubrachyura</taxon>
        <taxon>Portunoidea</taxon>
        <taxon>Portunidae</taxon>
        <taxon>Portuninae</taxon>
        <taxon>Portunus</taxon>
    </lineage>
</organism>
<dbReference type="Proteomes" id="UP000324222">
    <property type="component" value="Unassembled WGS sequence"/>
</dbReference>
<name>A0A5B7F212_PORTR</name>
<keyword evidence="1" id="KW-0732">Signal</keyword>
<comment type="caution">
    <text evidence="2">The sequence shown here is derived from an EMBL/GenBank/DDBJ whole genome shotgun (WGS) entry which is preliminary data.</text>
</comment>
<protein>
    <recommendedName>
        <fullName evidence="4">Secreted protein</fullName>
    </recommendedName>
</protein>
<evidence type="ECO:0000313" key="3">
    <source>
        <dbReference type="Proteomes" id="UP000324222"/>
    </source>
</evidence>
<feature type="chain" id="PRO_5022692317" description="Secreted protein" evidence="1">
    <location>
        <begin position="27"/>
        <end position="116"/>
    </location>
</feature>
<dbReference type="AlphaFoldDB" id="A0A5B7F212"/>
<gene>
    <name evidence="2" type="ORF">E2C01_032145</name>
</gene>
<keyword evidence="3" id="KW-1185">Reference proteome</keyword>
<dbReference type="EMBL" id="VSRR010004125">
    <property type="protein sequence ID" value="MPC38634.1"/>
    <property type="molecule type" value="Genomic_DNA"/>
</dbReference>
<evidence type="ECO:0000256" key="1">
    <source>
        <dbReference type="SAM" id="SignalP"/>
    </source>
</evidence>
<proteinExistence type="predicted"/>